<reference evidence="1" key="1">
    <citation type="submission" date="2023-11" db="EMBL/GenBank/DDBJ databases">
        <authorList>
            <person name="Poullet M."/>
        </authorList>
    </citation>
    <scope>NUCLEOTIDE SEQUENCE</scope>
    <source>
        <strain evidence="1">E1834</strain>
    </source>
</reference>
<name>A0ACB1AKH9_MELEN</name>
<gene>
    <name evidence="1" type="ORF">MENTE1834_LOCUS39930</name>
</gene>
<organism evidence="1 2">
    <name type="scientific">Meloidogyne enterolobii</name>
    <name type="common">Root-knot nematode worm</name>
    <name type="synonym">Meloidogyne mayaguensis</name>
    <dbReference type="NCBI Taxonomy" id="390850"/>
    <lineage>
        <taxon>Eukaryota</taxon>
        <taxon>Metazoa</taxon>
        <taxon>Ecdysozoa</taxon>
        <taxon>Nematoda</taxon>
        <taxon>Chromadorea</taxon>
        <taxon>Rhabditida</taxon>
        <taxon>Tylenchina</taxon>
        <taxon>Tylenchomorpha</taxon>
        <taxon>Tylenchoidea</taxon>
        <taxon>Meloidogynidae</taxon>
        <taxon>Meloidogyninae</taxon>
        <taxon>Meloidogyne</taxon>
    </lineage>
</organism>
<accession>A0ACB1AKH9</accession>
<dbReference type="Proteomes" id="UP001497535">
    <property type="component" value="Unassembled WGS sequence"/>
</dbReference>
<dbReference type="EMBL" id="CAVMJV010000091">
    <property type="protein sequence ID" value="CAK5092057.1"/>
    <property type="molecule type" value="Genomic_DNA"/>
</dbReference>
<sequence>MKFFSGKEEKVGNFPVRMLVILVKLCKVLETKKQLISNMISMNDCAERMNLFGGKYPHEFKVYF</sequence>
<comment type="caution">
    <text evidence="1">The sequence shown here is derived from an EMBL/GenBank/DDBJ whole genome shotgun (WGS) entry which is preliminary data.</text>
</comment>
<protein>
    <submittedName>
        <fullName evidence="1">Uncharacterized protein</fullName>
    </submittedName>
</protein>
<evidence type="ECO:0000313" key="2">
    <source>
        <dbReference type="Proteomes" id="UP001497535"/>
    </source>
</evidence>
<keyword evidence="2" id="KW-1185">Reference proteome</keyword>
<proteinExistence type="predicted"/>
<evidence type="ECO:0000313" key="1">
    <source>
        <dbReference type="EMBL" id="CAK5092057.1"/>
    </source>
</evidence>